<feature type="region of interest" description="Disordered" evidence="5">
    <location>
        <begin position="964"/>
        <end position="997"/>
    </location>
</feature>
<evidence type="ECO:0008006" key="9">
    <source>
        <dbReference type="Google" id="ProtNLM"/>
    </source>
</evidence>
<evidence type="ECO:0000256" key="4">
    <source>
        <dbReference type="ARBA" id="ARBA00023136"/>
    </source>
</evidence>
<feature type="region of interest" description="Disordered" evidence="5">
    <location>
        <begin position="1101"/>
        <end position="1129"/>
    </location>
</feature>
<feature type="compositionally biased region" description="Polar residues" evidence="5">
    <location>
        <begin position="920"/>
        <end position="934"/>
    </location>
</feature>
<dbReference type="STRING" id="914234.M2PQV7"/>
<evidence type="ECO:0000256" key="1">
    <source>
        <dbReference type="ARBA" id="ARBA00004167"/>
    </source>
</evidence>
<comment type="subcellular location">
    <subcellularLocation>
        <location evidence="1">Membrane</location>
        <topology evidence="1">Single-pass membrane protein</topology>
    </subcellularLocation>
</comment>
<protein>
    <recommendedName>
        <fullName evidence="9">REJ domain-containing protein</fullName>
    </recommendedName>
</protein>
<dbReference type="PANTHER" id="PTHR15549:SF26">
    <property type="entry name" value="AXIAL BUDDING PATTERN PROTEIN 2-RELATED"/>
    <property type="match status" value="1"/>
</dbReference>
<accession>M2PQV7</accession>
<dbReference type="GO" id="GO:0071944">
    <property type="term" value="C:cell periphery"/>
    <property type="evidence" value="ECO:0007669"/>
    <property type="project" value="UniProtKB-ARBA"/>
</dbReference>
<keyword evidence="3 6" id="KW-1133">Transmembrane helix</keyword>
<evidence type="ECO:0000313" key="8">
    <source>
        <dbReference type="Proteomes" id="UP000016930"/>
    </source>
</evidence>
<feature type="region of interest" description="Disordered" evidence="5">
    <location>
        <begin position="1"/>
        <end position="51"/>
    </location>
</feature>
<feature type="transmembrane region" description="Helical" evidence="6">
    <location>
        <begin position="564"/>
        <end position="587"/>
    </location>
</feature>
<keyword evidence="8" id="KW-1185">Reference proteome</keyword>
<feature type="compositionally biased region" description="Low complexity" evidence="5">
    <location>
        <begin position="829"/>
        <end position="844"/>
    </location>
</feature>
<feature type="region of interest" description="Disordered" evidence="5">
    <location>
        <begin position="451"/>
        <end position="482"/>
    </location>
</feature>
<feature type="compositionally biased region" description="Polar residues" evidence="5">
    <location>
        <begin position="451"/>
        <end position="465"/>
    </location>
</feature>
<feature type="compositionally biased region" description="Low complexity" evidence="5">
    <location>
        <begin position="469"/>
        <end position="482"/>
    </location>
</feature>
<proteinExistence type="predicted"/>
<feature type="region of interest" description="Disordered" evidence="5">
    <location>
        <begin position="665"/>
        <end position="684"/>
    </location>
</feature>
<feature type="region of interest" description="Disordered" evidence="5">
    <location>
        <begin position="725"/>
        <end position="744"/>
    </location>
</feature>
<dbReference type="HOGENOM" id="CLU_279264_0_0_1"/>
<evidence type="ECO:0000313" key="7">
    <source>
        <dbReference type="EMBL" id="EMD38949.1"/>
    </source>
</evidence>
<keyword evidence="4 6" id="KW-0472">Membrane</keyword>
<organism evidence="7 8">
    <name type="scientific">Ceriporiopsis subvermispora (strain B)</name>
    <name type="common">White-rot fungus</name>
    <name type="synonym">Gelatoporia subvermispora</name>
    <dbReference type="NCBI Taxonomy" id="914234"/>
    <lineage>
        <taxon>Eukaryota</taxon>
        <taxon>Fungi</taxon>
        <taxon>Dikarya</taxon>
        <taxon>Basidiomycota</taxon>
        <taxon>Agaricomycotina</taxon>
        <taxon>Agaricomycetes</taxon>
        <taxon>Polyporales</taxon>
        <taxon>Gelatoporiaceae</taxon>
        <taxon>Gelatoporia</taxon>
    </lineage>
</organism>
<evidence type="ECO:0000256" key="2">
    <source>
        <dbReference type="ARBA" id="ARBA00022692"/>
    </source>
</evidence>
<feature type="region of interest" description="Disordered" evidence="5">
    <location>
        <begin position="606"/>
        <end position="627"/>
    </location>
</feature>
<dbReference type="Proteomes" id="UP000016930">
    <property type="component" value="Unassembled WGS sequence"/>
</dbReference>
<dbReference type="GO" id="GO:0016020">
    <property type="term" value="C:membrane"/>
    <property type="evidence" value="ECO:0007669"/>
    <property type="project" value="UniProtKB-SubCell"/>
</dbReference>
<keyword evidence="2 6" id="KW-0812">Transmembrane</keyword>
<sequence length="1129" mass="113177">MPRPGKLYSPSSSSQDALSLSSPSSLYFPSAQSSRRPPRARSSNSRHTCLSSAQALPPAAAHALAVSPAGRCPRNCTTYCLSSTRPYSPGIPSRPLCVRARTHTSTMSPRASSCAASPSPDHLGDHVHKAETAPRRQVRSFHRSQHVVRWAAVLTVLLLGLGCSPLNAAAAAVRPYAPSQTAMSEVQNLRVPRSTTLTASGTALPTVAVTRRQVADQGGAGDSVVSSGSVSGGVSSASVTSVSLSSPTLSLSPASSSPTNAPSSSPAASSQSTSPSSQSSVLSSQPSSLSSTSLSQSSLSQSSSLASVSLSSSSQSQSQSQTSSSLLSVSSSQSLSSSISSSASSASASSASSASVSASSASVSSSSSGSLSSSVSASSASISASSASASSGSISGTTVSSSGASSAASSATSASASSATPPPSKATSSSISSTAFSTSSALSTSFNHTLPTTSGDIRSSVSSRPVLQPSSPTSSLPSLSPSMKPTISFSPASSSTLLLATSSSSSPSSGHQTTVFTTVVRTSTIVHGTVKSTEIFTTVVPTGSLLPNSSVHGHSNIFAHDPGALAGLIVGVVALVAVLATWAVMFLRRQRLHRWQAETAAAALAGHPGYGSTGARRPPVLADDEDEDEEEMVETFAAPIATGAGSAAYNRLRGGTTEVIDSDGEDIAASSSSPHDPGGGGLGTLPIAAAAAATGGVGEGDALMHPASSSTSNIQTLDDSVVAPVPVYPPGSPRSPIISRKSSRLAGPEPAAWLGGLEVSALAATPDLFKDPDAASPMTTSFYGQSSDEVGPATMGRTSSASDDFAHTTPGGGPYKSSSSSQGHGGGSSSALGHSSSPHPASNSGHGGTGSSSGHGHSDPPRPSSLLPTQTQAPVPPTAYRPVADDDEDDERGSPGILSPRRSFLARPLKWRAGRGPRQSRASTVSGSSYSATPPASPVDLSPSPSTSGLFARTRSLGEVSRLASVPNPAVGPPPARSAGQATPLMPPSISRPRTPVLDALPPTVFVSHATPPTGLTARGVPMWPGLGTIVGSPGTPSPAPTEESGSGRVPEGLLDPRLGVGLAHAMRSQGAISFRDDMDYSRPIGGLVNNRGYSQTTFRTVDTGDSRTTTRRNSHESGHSNVIDLSEM</sequence>
<evidence type="ECO:0000256" key="6">
    <source>
        <dbReference type="SAM" id="Phobius"/>
    </source>
</evidence>
<dbReference type="PANTHER" id="PTHR15549">
    <property type="entry name" value="PAIRED IMMUNOGLOBULIN-LIKE TYPE 2 RECEPTOR"/>
    <property type="match status" value="1"/>
</dbReference>
<dbReference type="InterPro" id="IPR051694">
    <property type="entry name" value="Immunoregulatory_rcpt-like"/>
</dbReference>
<feature type="compositionally biased region" description="Low complexity" evidence="5">
    <location>
        <begin position="864"/>
        <end position="873"/>
    </location>
</feature>
<feature type="compositionally biased region" description="Low complexity" evidence="5">
    <location>
        <begin position="7"/>
        <end position="51"/>
    </location>
</feature>
<feature type="region of interest" description="Disordered" evidence="5">
    <location>
        <begin position="779"/>
        <end position="951"/>
    </location>
</feature>
<evidence type="ECO:0000256" key="3">
    <source>
        <dbReference type="ARBA" id="ARBA00022989"/>
    </source>
</evidence>
<feature type="compositionally biased region" description="Polar residues" evidence="5">
    <location>
        <begin position="779"/>
        <end position="788"/>
    </location>
</feature>
<gene>
    <name evidence="7" type="ORF">CERSUDRAFT_112663</name>
</gene>
<dbReference type="OrthoDB" id="3039272at2759"/>
<feature type="region of interest" description="Disordered" evidence="5">
    <location>
        <begin position="248"/>
        <end position="295"/>
    </location>
</feature>
<dbReference type="EMBL" id="KB445794">
    <property type="protein sequence ID" value="EMD38949.1"/>
    <property type="molecule type" value="Genomic_DNA"/>
</dbReference>
<evidence type="ECO:0000256" key="5">
    <source>
        <dbReference type="SAM" id="MobiDB-lite"/>
    </source>
</evidence>
<dbReference type="AlphaFoldDB" id="M2PQV7"/>
<feature type="region of interest" description="Disordered" evidence="5">
    <location>
        <begin position="385"/>
        <end position="406"/>
    </location>
</feature>
<name>M2PQV7_CERS8</name>
<reference evidence="7 8" key="1">
    <citation type="journal article" date="2012" name="Proc. Natl. Acad. Sci. U.S.A.">
        <title>Comparative genomics of Ceriporiopsis subvermispora and Phanerochaete chrysosporium provide insight into selective ligninolysis.</title>
        <authorList>
            <person name="Fernandez-Fueyo E."/>
            <person name="Ruiz-Duenas F.J."/>
            <person name="Ferreira P."/>
            <person name="Floudas D."/>
            <person name="Hibbett D.S."/>
            <person name="Canessa P."/>
            <person name="Larrondo L.F."/>
            <person name="James T.Y."/>
            <person name="Seelenfreund D."/>
            <person name="Lobos S."/>
            <person name="Polanco R."/>
            <person name="Tello M."/>
            <person name="Honda Y."/>
            <person name="Watanabe T."/>
            <person name="Watanabe T."/>
            <person name="Ryu J.S."/>
            <person name="Kubicek C.P."/>
            <person name="Schmoll M."/>
            <person name="Gaskell J."/>
            <person name="Hammel K.E."/>
            <person name="St John F.J."/>
            <person name="Vanden Wymelenberg A."/>
            <person name="Sabat G."/>
            <person name="Splinter BonDurant S."/>
            <person name="Syed K."/>
            <person name="Yadav J.S."/>
            <person name="Doddapaneni H."/>
            <person name="Subramanian V."/>
            <person name="Lavin J.L."/>
            <person name="Oguiza J.A."/>
            <person name="Perez G."/>
            <person name="Pisabarro A.G."/>
            <person name="Ramirez L."/>
            <person name="Santoyo F."/>
            <person name="Master E."/>
            <person name="Coutinho P.M."/>
            <person name="Henrissat B."/>
            <person name="Lombard V."/>
            <person name="Magnuson J.K."/>
            <person name="Kuees U."/>
            <person name="Hori C."/>
            <person name="Igarashi K."/>
            <person name="Samejima M."/>
            <person name="Held B.W."/>
            <person name="Barry K.W."/>
            <person name="LaButti K.M."/>
            <person name="Lapidus A."/>
            <person name="Lindquist E.A."/>
            <person name="Lucas S.M."/>
            <person name="Riley R."/>
            <person name="Salamov A.A."/>
            <person name="Hoffmeister D."/>
            <person name="Schwenk D."/>
            <person name="Hadar Y."/>
            <person name="Yarden O."/>
            <person name="de Vries R.P."/>
            <person name="Wiebenga A."/>
            <person name="Stenlid J."/>
            <person name="Eastwood D."/>
            <person name="Grigoriev I.V."/>
            <person name="Berka R.M."/>
            <person name="Blanchette R.A."/>
            <person name="Kersten P."/>
            <person name="Martinez A.T."/>
            <person name="Vicuna R."/>
            <person name="Cullen D."/>
        </authorList>
    </citation>
    <scope>NUCLEOTIDE SEQUENCE [LARGE SCALE GENOMIC DNA]</scope>
    <source>
        <strain evidence="7 8">B</strain>
    </source>
</reference>